<dbReference type="GO" id="GO:0005634">
    <property type="term" value="C:nucleus"/>
    <property type="evidence" value="ECO:0007669"/>
    <property type="project" value="TreeGrafter"/>
</dbReference>
<dbReference type="PANTHER" id="PTHR31948:SF72">
    <property type="entry name" value="ZINC-FINGER HOMEODOMAIN PROTEIN 10"/>
    <property type="match status" value="1"/>
</dbReference>
<evidence type="ECO:0000256" key="4">
    <source>
        <dbReference type="SAM" id="MobiDB-lite"/>
    </source>
</evidence>
<evidence type="ECO:0000256" key="2">
    <source>
        <dbReference type="ARBA" id="ARBA00022771"/>
    </source>
</evidence>
<dbReference type="EMBL" id="JACGWO010000001">
    <property type="protein sequence ID" value="KAK4438331.1"/>
    <property type="molecule type" value="Genomic_DNA"/>
</dbReference>
<feature type="region of interest" description="Disordered" evidence="4">
    <location>
        <begin position="112"/>
        <end position="157"/>
    </location>
</feature>
<keyword evidence="1" id="KW-0479">Metal-binding</keyword>
<evidence type="ECO:0000256" key="3">
    <source>
        <dbReference type="ARBA" id="ARBA00022833"/>
    </source>
</evidence>
<dbReference type="GO" id="GO:0000976">
    <property type="term" value="F:transcription cis-regulatory region binding"/>
    <property type="evidence" value="ECO:0007669"/>
    <property type="project" value="TreeGrafter"/>
</dbReference>
<protein>
    <recommendedName>
        <fullName evidence="5">ZF-HD dimerization-type domain-containing protein</fullName>
    </recommendedName>
</protein>
<reference evidence="6" key="1">
    <citation type="submission" date="2020-06" db="EMBL/GenBank/DDBJ databases">
        <authorList>
            <person name="Li T."/>
            <person name="Hu X."/>
            <person name="Zhang T."/>
            <person name="Song X."/>
            <person name="Zhang H."/>
            <person name="Dai N."/>
            <person name="Sheng W."/>
            <person name="Hou X."/>
            <person name="Wei L."/>
        </authorList>
    </citation>
    <scope>NUCLEOTIDE SEQUENCE</scope>
    <source>
        <strain evidence="6">3651</strain>
        <tissue evidence="6">Leaf</tissue>
    </source>
</reference>
<dbReference type="Proteomes" id="UP001293254">
    <property type="component" value="Unassembled WGS sequence"/>
</dbReference>
<keyword evidence="2" id="KW-0863">Zinc-finger</keyword>
<proteinExistence type="predicted"/>
<organism evidence="6 7">
    <name type="scientific">Sesamum alatum</name>
    <dbReference type="NCBI Taxonomy" id="300844"/>
    <lineage>
        <taxon>Eukaryota</taxon>
        <taxon>Viridiplantae</taxon>
        <taxon>Streptophyta</taxon>
        <taxon>Embryophyta</taxon>
        <taxon>Tracheophyta</taxon>
        <taxon>Spermatophyta</taxon>
        <taxon>Magnoliopsida</taxon>
        <taxon>eudicotyledons</taxon>
        <taxon>Gunneridae</taxon>
        <taxon>Pentapetalae</taxon>
        <taxon>asterids</taxon>
        <taxon>lamiids</taxon>
        <taxon>Lamiales</taxon>
        <taxon>Pedaliaceae</taxon>
        <taxon>Sesamum</taxon>
    </lineage>
</organism>
<name>A0AAE1YZ20_9LAMI</name>
<sequence length="157" mass="16995">MATDNISQEARTQVLVMYRECLHNNAATIIPMAYTVDGCGLFEPSCPNDMVCASCRCHRNFHSRLAVDIPHAQIQNNVVSQQHGTSTNPVLLHSHKPIRKRPQAYNYFCTDPSNSSSSPKATVSSSDIHKTCTDSCTNRKAGNESAISEAGRAGSGG</sequence>
<dbReference type="PROSITE" id="PS51523">
    <property type="entry name" value="ZF_HD_DIMER"/>
    <property type="match status" value="1"/>
</dbReference>
<evidence type="ECO:0000313" key="7">
    <source>
        <dbReference type="Proteomes" id="UP001293254"/>
    </source>
</evidence>
<evidence type="ECO:0000259" key="5">
    <source>
        <dbReference type="PROSITE" id="PS51523"/>
    </source>
</evidence>
<dbReference type="GO" id="GO:0003700">
    <property type="term" value="F:DNA-binding transcription factor activity"/>
    <property type="evidence" value="ECO:0007669"/>
    <property type="project" value="TreeGrafter"/>
</dbReference>
<gene>
    <name evidence="6" type="ORF">Salat_0167400</name>
</gene>
<dbReference type="PANTHER" id="PTHR31948">
    <property type="entry name" value="ZINC-FINGER HOMEODOMAIN PROTEIN 2"/>
    <property type="match status" value="1"/>
</dbReference>
<dbReference type="AlphaFoldDB" id="A0AAE1YZ20"/>
<evidence type="ECO:0000256" key="1">
    <source>
        <dbReference type="ARBA" id="ARBA00022723"/>
    </source>
</evidence>
<reference evidence="6" key="2">
    <citation type="journal article" date="2024" name="Plant">
        <title>Genomic evolution and insights into agronomic trait innovations of Sesamum species.</title>
        <authorList>
            <person name="Miao H."/>
            <person name="Wang L."/>
            <person name="Qu L."/>
            <person name="Liu H."/>
            <person name="Sun Y."/>
            <person name="Le M."/>
            <person name="Wang Q."/>
            <person name="Wei S."/>
            <person name="Zheng Y."/>
            <person name="Lin W."/>
            <person name="Duan Y."/>
            <person name="Cao H."/>
            <person name="Xiong S."/>
            <person name="Wang X."/>
            <person name="Wei L."/>
            <person name="Li C."/>
            <person name="Ma Q."/>
            <person name="Ju M."/>
            <person name="Zhao R."/>
            <person name="Li G."/>
            <person name="Mu C."/>
            <person name="Tian Q."/>
            <person name="Mei H."/>
            <person name="Zhang T."/>
            <person name="Gao T."/>
            <person name="Zhang H."/>
        </authorList>
    </citation>
    <scope>NUCLEOTIDE SEQUENCE</scope>
    <source>
        <strain evidence="6">3651</strain>
    </source>
</reference>
<keyword evidence="7" id="KW-1185">Reference proteome</keyword>
<evidence type="ECO:0000313" key="6">
    <source>
        <dbReference type="EMBL" id="KAK4438331.1"/>
    </source>
</evidence>
<accession>A0AAE1YZ20</accession>
<dbReference type="Pfam" id="PF04770">
    <property type="entry name" value="ZF-HD_dimer"/>
    <property type="match status" value="1"/>
</dbReference>
<dbReference type="InterPro" id="IPR006456">
    <property type="entry name" value="ZF_HD_homeobox_Cys/His_dimer"/>
</dbReference>
<keyword evidence="3" id="KW-0862">Zinc</keyword>
<dbReference type="GO" id="GO:0008270">
    <property type="term" value="F:zinc ion binding"/>
    <property type="evidence" value="ECO:0007669"/>
    <property type="project" value="UniProtKB-KW"/>
</dbReference>
<feature type="domain" description="ZF-HD dimerization-type" evidence="5">
    <location>
        <begin position="18"/>
        <end position="65"/>
    </location>
</feature>
<feature type="compositionally biased region" description="Low complexity" evidence="4">
    <location>
        <begin position="113"/>
        <end position="126"/>
    </location>
</feature>
<dbReference type="GO" id="GO:0050793">
    <property type="term" value="P:regulation of developmental process"/>
    <property type="evidence" value="ECO:0007669"/>
    <property type="project" value="TreeGrafter"/>
</dbReference>
<comment type="caution">
    <text evidence="6">The sequence shown here is derived from an EMBL/GenBank/DDBJ whole genome shotgun (WGS) entry which is preliminary data.</text>
</comment>